<proteinExistence type="predicted"/>
<accession>A0ABU3ETL5</accession>
<feature type="transmembrane region" description="Helical" evidence="1">
    <location>
        <begin position="172"/>
        <end position="193"/>
    </location>
</feature>
<dbReference type="EMBL" id="JARPYI010000001">
    <property type="protein sequence ID" value="MDT2598209.1"/>
    <property type="molecule type" value="Genomic_DNA"/>
</dbReference>
<gene>
    <name evidence="2" type="ORF">P7D85_00400</name>
</gene>
<protein>
    <submittedName>
        <fullName evidence="2">Uncharacterized protein</fullName>
    </submittedName>
</protein>
<sequence length="199" mass="22192">MNRKIAKLSSLVNVFAVFSFALAMLAGSDFFSYFSAIFIAFSFVPMISSFCFFAKSEVKLAGYVSVGFAIVYAVLILLVYYAQITTVHAGGLSQEALILLDFQQFGLFFNYDMLGYGLMSLATFFAGLTLDVQSKVDKWLKAMLLVHGLFFVSCFFMPMFGLFKPDMAGGDWIGIAVLLVWSLYFIPIGVLSFKHFSRI</sequence>
<organism evidence="2 3">
    <name type="scientific">Enterococcus hulanensis</name>
    <dbReference type="NCBI Taxonomy" id="2559929"/>
    <lineage>
        <taxon>Bacteria</taxon>
        <taxon>Bacillati</taxon>
        <taxon>Bacillota</taxon>
        <taxon>Bacilli</taxon>
        <taxon>Lactobacillales</taxon>
        <taxon>Enterococcaceae</taxon>
        <taxon>Enterococcus</taxon>
    </lineage>
</organism>
<feature type="transmembrane region" description="Helical" evidence="1">
    <location>
        <begin position="60"/>
        <end position="82"/>
    </location>
</feature>
<feature type="transmembrane region" description="Helical" evidence="1">
    <location>
        <begin position="142"/>
        <end position="160"/>
    </location>
</feature>
<dbReference type="RefSeq" id="WP_311821415.1">
    <property type="nucleotide sequence ID" value="NZ_JARPYF010000001.1"/>
</dbReference>
<evidence type="ECO:0000256" key="1">
    <source>
        <dbReference type="SAM" id="Phobius"/>
    </source>
</evidence>
<evidence type="ECO:0000313" key="3">
    <source>
        <dbReference type="Proteomes" id="UP001252875"/>
    </source>
</evidence>
<evidence type="ECO:0000313" key="2">
    <source>
        <dbReference type="EMBL" id="MDT2598209.1"/>
    </source>
</evidence>
<keyword evidence="1" id="KW-0472">Membrane</keyword>
<keyword evidence="3" id="KW-1185">Reference proteome</keyword>
<feature type="transmembrane region" description="Helical" evidence="1">
    <location>
        <begin position="113"/>
        <end position="130"/>
    </location>
</feature>
<name>A0ABU3ETL5_9ENTE</name>
<feature type="transmembrane region" description="Helical" evidence="1">
    <location>
        <begin position="33"/>
        <end position="53"/>
    </location>
</feature>
<comment type="caution">
    <text evidence="2">The sequence shown here is derived from an EMBL/GenBank/DDBJ whole genome shotgun (WGS) entry which is preliminary data.</text>
</comment>
<dbReference type="Proteomes" id="UP001252875">
    <property type="component" value="Unassembled WGS sequence"/>
</dbReference>
<reference evidence="2 3" key="1">
    <citation type="submission" date="2023-03" db="EMBL/GenBank/DDBJ databases">
        <authorList>
            <person name="Shen W."/>
            <person name="Cai J."/>
        </authorList>
    </citation>
    <scope>NUCLEOTIDE SEQUENCE [LARGE SCALE GENOMIC DNA]</scope>
    <source>
        <strain evidence="2 3">D6-4</strain>
    </source>
</reference>
<keyword evidence="1" id="KW-1133">Transmembrane helix</keyword>
<keyword evidence="1" id="KW-0812">Transmembrane</keyword>